<proteinExistence type="inferred from homology"/>
<dbReference type="PANTHER" id="PTHR18964">
    <property type="entry name" value="ROK (REPRESSOR, ORF, KINASE) FAMILY"/>
    <property type="match status" value="1"/>
</dbReference>
<gene>
    <name evidence="4" type="ORF">DW265_10730</name>
</gene>
<dbReference type="AlphaFoldDB" id="A0A414SSJ7"/>
<dbReference type="Pfam" id="PF13412">
    <property type="entry name" value="HTH_24"/>
    <property type="match status" value="1"/>
</dbReference>
<protein>
    <submittedName>
        <fullName evidence="4">ROK family transcriptional regulator</fullName>
    </submittedName>
</protein>
<dbReference type="Pfam" id="PF00480">
    <property type="entry name" value="ROK"/>
    <property type="match status" value="1"/>
</dbReference>
<dbReference type="SUPFAM" id="SSF46785">
    <property type="entry name" value="Winged helix' DNA-binding domain"/>
    <property type="match status" value="1"/>
</dbReference>
<dbReference type="InterPro" id="IPR036388">
    <property type="entry name" value="WH-like_DNA-bd_sf"/>
</dbReference>
<organism evidence="4 5">
    <name type="scientific">Dorea longicatena</name>
    <dbReference type="NCBI Taxonomy" id="88431"/>
    <lineage>
        <taxon>Bacteria</taxon>
        <taxon>Bacillati</taxon>
        <taxon>Bacillota</taxon>
        <taxon>Clostridia</taxon>
        <taxon>Lachnospirales</taxon>
        <taxon>Lachnospiraceae</taxon>
        <taxon>Dorea</taxon>
    </lineage>
</organism>
<evidence type="ECO:0000256" key="1">
    <source>
        <dbReference type="ARBA" id="ARBA00002486"/>
    </source>
</evidence>
<dbReference type="SUPFAM" id="SSF53067">
    <property type="entry name" value="Actin-like ATPase domain"/>
    <property type="match status" value="1"/>
</dbReference>
<dbReference type="Gene3D" id="3.30.420.40">
    <property type="match status" value="2"/>
</dbReference>
<accession>A0A414SSJ7</accession>
<dbReference type="InterPro" id="IPR036390">
    <property type="entry name" value="WH_DNA-bd_sf"/>
</dbReference>
<dbReference type="Proteomes" id="UP000284095">
    <property type="component" value="Unassembled WGS sequence"/>
</dbReference>
<dbReference type="EMBL" id="QRIC01000025">
    <property type="protein sequence ID" value="RHG24120.1"/>
    <property type="molecule type" value="Genomic_DNA"/>
</dbReference>
<comment type="function">
    <text evidence="1">Transcriptional repressor of xylose-utilizing enzymes.</text>
</comment>
<sequence length="388" mass="43299">MKRSTNSVEVKRQNRNRVFRYVNGHAETSMPEISAALDISGPTVLTIVNELKEEGVLKEAGELKSTGGRKAKAIAAVKDIKYAVGIDLTANHIGITYTDLSEKALKHVRIRKSFEYTNEYLDELAAFTRRFIEENAIPEDKILGIGISMPCIIDKKEQLITYSNALDIYNVSCSEWTEHFKYPAVILNDANCAAIAESAEHVNCGNMVYLMLSNTVGGAVMYENSNVIMTAGNELEAVNMYRGDNWRSAEFGHMVIHPGGRTCYCGKKGCLDAYCSALRLADLTEGKLEIFFEKLEEGNAEYEKIWDEYLDNLAIAVDNLRMCFDCEVVLGGYVGNLIRPYVPRLRQMVAEKNLFGHDGNYVRACDYKAEASALGAAIKLIENYIETI</sequence>
<comment type="caution">
    <text evidence="4">The sequence shown here is derived from an EMBL/GenBank/DDBJ whole genome shotgun (WGS) entry which is preliminary data.</text>
</comment>
<keyword evidence="3" id="KW-0119">Carbohydrate metabolism</keyword>
<name>A0A414SSJ7_9FIRM</name>
<comment type="similarity">
    <text evidence="2">Belongs to the ROK (NagC/XylR) family.</text>
</comment>
<dbReference type="PANTHER" id="PTHR18964:SF149">
    <property type="entry name" value="BIFUNCTIONAL UDP-N-ACETYLGLUCOSAMINE 2-EPIMERASE_N-ACETYLMANNOSAMINE KINASE"/>
    <property type="match status" value="1"/>
</dbReference>
<evidence type="ECO:0000313" key="5">
    <source>
        <dbReference type="Proteomes" id="UP000284095"/>
    </source>
</evidence>
<evidence type="ECO:0000256" key="3">
    <source>
        <dbReference type="ARBA" id="ARBA00022629"/>
    </source>
</evidence>
<dbReference type="GO" id="GO:0042732">
    <property type="term" value="P:D-xylose metabolic process"/>
    <property type="evidence" value="ECO:0007669"/>
    <property type="project" value="UniProtKB-KW"/>
</dbReference>
<reference evidence="4 5" key="1">
    <citation type="submission" date="2018-08" db="EMBL/GenBank/DDBJ databases">
        <title>A genome reference for cultivated species of the human gut microbiota.</title>
        <authorList>
            <person name="Zou Y."/>
            <person name="Xue W."/>
            <person name="Luo G."/>
        </authorList>
    </citation>
    <scope>NUCLEOTIDE SEQUENCE [LARGE SCALE GENOMIC DNA]</scope>
    <source>
        <strain evidence="4 5">AM22-22</strain>
    </source>
</reference>
<keyword evidence="3" id="KW-0859">Xylose metabolism</keyword>
<keyword evidence="5" id="KW-1185">Reference proteome</keyword>
<dbReference type="RefSeq" id="WP_118225278.1">
    <property type="nucleotide sequence ID" value="NZ_QRIC01000025.1"/>
</dbReference>
<dbReference type="InterPro" id="IPR000600">
    <property type="entry name" value="ROK"/>
</dbReference>
<dbReference type="InterPro" id="IPR043129">
    <property type="entry name" value="ATPase_NBD"/>
</dbReference>
<dbReference type="Gene3D" id="1.10.10.10">
    <property type="entry name" value="Winged helix-like DNA-binding domain superfamily/Winged helix DNA-binding domain"/>
    <property type="match status" value="1"/>
</dbReference>
<evidence type="ECO:0000313" key="4">
    <source>
        <dbReference type="EMBL" id="RHG24120.1"/>
    </source>
</evidence>
<evidence type="ECO:0000256" key="2">
    <source>
        <dbReference type="ARBA" id="ARBA00006479"/>
    </source>
</evidence>